<accession>V6T7L2</accession>
<evidence type="ECO:0000313" key="2">
    <source>
        <dbReference type="Proteomes" id="UP000018320"/>
    </source>
</evidence>
<feature type="non-terminal residue" evidence="1">
    <location>
        <position position="1"/>
    </location>
</feature>
<dbReference type="VEuPathDB" id="GiardiaDB:DHA2_153753"/>
<reference evidence="1 2" key="2">
    <citation type="journal article" date="2013" name="Genome Biol. Evol.">
        <title>Genome sequencing of Giardia lamblia genotypes A2 and B isolates (DH and GS) and comparative analysis with the genomes of genotypes A1 and E (WB and Pig).</title>
        <authorList>
            <person name="Adam R.D."/>
            <person name="Dahlstrom E.W."/>
            <person name="Martens C.A."/>
            <person name="Bruno D.P."/>
            <person name="Barbian K.D."/>
            <person name="Ricklefs S.M."/>
            <person name="Hernandez M.M."/>
            <person name="Narla N.P."/>
            <person name="Patel R.B."/>
            <person name="Porcella S.F."/>
            <person name="Nash T.E."/>
        </authorList>
    </citation>
    <scope>NUCLEOTIDE SEQUENCE [LARGE SCALE GENOMIC DNA]</scope>
    <source>
        <strain evidence="1 2">DH</strain>
    </source>
</reference>
<gene>
    <name evidence="1" type="ORF">DHA2_153753</name>
</gene>
<reference evidence="2" key="1">
    <citation type="submission" date="2012-02" db="EMBL/GenBank/DDBJ databases">
        <title>Genome sequencing of Giardia lamblia Genotypes A2 and B isolates (DH and GS) and comparative analysis with the genomes of Genotypes A1 and E (WB and Pig).</title>
        <authorList>
            <person name="Adam R."/>
            <person name="Dahlstrom E."/>
            <person name="Martens C."/>
            <person name="Bruno D."/>
            <person name="Barbian K."/>
            <person name="Porcella S.F."/>
            <person name="Nash T."/>
        </authorList>
    </citation>
    <scope>NUCLEOTIDE SEQUENCE</scope>
    <source>
        <strain evidence="2">DH</strain>
    </source>
</reference>
<dbReference type="AlphaFoldDB" id="V6T7L2"/>
<protein>
    <submittedName>
        <fullName evidence="1">Flavohemoprotein</fullName>
    </submittedName>
</protein>
<dbReference type="EMBL" id="AHGT01000127">
    <property type="protein sequence ID" value="ESU34851.1"/>
    <property type="molecule type" value="Genomic_DNA"/>
</dbReference>
<comment type="caution">
    <text evidence="1">The sequence shown here is derived from an EMBL/GenBank/DDBJ whole genome shotgun (WGS) entry which is preliminary data.</text>
</comment>
<sequence>VAEWLEASSRSLHEDGPCHVDAAIVAVTPSLSNPPPVGRSQQQAINADVLLYTLQPRYTMH</sequence>
<dbReference type="Proteomes" id="UP000018320">
    <property type="component" value="Unassembled WGS sequence"/>
</dbReference>
<proteinExistence type="predicted"/>
<name>V6T7L2_GIAIN</name>
<evidence type="ECO:0000313" key="1">
    <source>
        <dbReference type="EMBL" id="ESU34851.1"/>
    </source>
</evidence>
<organism evidence="1 2">
    <name type="scientific">Giardia intestinalis</name>
    <name type="common">Giardia lamblia</name>
    <dbReference type="NCBI Taxonomy" id="5741"/>
    <lineage>
        <taxon>Eukaryota</taxon>
        <taxon>Metamonada</taxon>
        <taxon>Diplomonadida</taxon>
        <taxon>Hexamitidae</taxon>
        <taxon>Giardiinae</taxon>
        <taxon>Giardia</taxon>
    </lineage>
</organism>